<dbReference type="OrthoDB" id="3476420at2"/>
<gene>
    <name evidence="1" type="ORF">GKIL_4009</name>
</gene>
<dbReference type="Pfam" id="PF15575">
    <property type="entry name" value="Imm49"/>
    <property type="match status" value="1"/>
</dbReference>
<sequence>MRIPRHVLDLDLLEQGRSYYQKLFDEQKQALGQRLGDPNSDAGAILAESGSTALNLLRYRSVLEPGNRELRSLLDIACLHLGGLFALAAMPAGSGSWGFGLPTGENILLRGTGPTPQANARLWIDSFCLAIVARRDEVLDNLVHLPEPILRHSPVGCPEYMHLCVAALRDLRAGAASTADRVIKALHAASELLAAPKADPSVVQLRTAELEMLAALAGGDGAGFNRFTQKTMTLQRLCWGTRPRLLDPRGWLSIVGLGLVTHAHRQGERIVIRSDYIPEVLVY</sequence>
<accession>U5QRB1</accession>
<dbReference type="KEGG" id="glj:GKIL_4009"/>
<dbReference type="RefSeq" id="WP_023175594.1">
    <property type="nucleotide sequence ID" value="NC_022600.1"/>
</dbReference>
<dbReference type="PATRIC" id="fig|1183438.3.peg.3946"/>
<dbReference type="HOGENOM" id="CLU_1003857_0_0_3"/>
<dbReference type="eggNOG" id="ENOG502ZUIF">
    <property type="taxonomic scope" value="Bacteria"/>
</dbReference>
<evidence type="ECO:0000313" key="2">
    <source>
        <dbReference type="Proteomes" id="UP000017396"/>
    </source>
</evidence>
<evidence type="ECO:0000313" key="1">
    <source>
        <dbReference type="EMBL" id="AGY60255.1"/>
    </source>
</evidence>
<dbReference type="InterPro" id="IPR029074">
    <property type="entry name" value="Imm49"/>
</dbReference>
<proteinExistence type="predicted"/>
<dbReference type="EMBL" id="CP003587">
    <property type="protein sequence ID" value="AGY60255.1"/>
    <property type="molecule type" value="Genomic_DNA"/>
</dbReference>
<name>U5QRB1_GLOK1</name>
<protein>
    <submittedName>
        <fullName evidence="1">Uncharacterized protein</fullName>
    </submittedName>
</protein>
<dbReference type="Proteomes" id="UP000017396">
    <property type="component" value="Chromosome"/>
</dbReference>
<keyword evidence="2" id="KW-1185">Reference proteome</keyword>
<dbReference type="AlphaFoldDB" id="U5QRB1"/>
<organism evidence="1 2">
    <name type="scientific">Gloeobacter kilaueensis (strain ATCC BAA-2537 / CCAP 1431/1 / ULC 316 / JS1)</name>
    <dbReference type="NCBI Taxonomy" id="1183438"/>
    <lineage>
        <taxon>Bacteria</taxon>
        <taxon>Bacillati</taxon>
        <taxon>Cyanobacteriota</taxon>
        <taxon>Cyanophyceae</taxon>
        <taxon>Gloeobacterales</taxon>
        <taxon>Gloeobacteraceae</taxon>
        <taxon>Gloeobacter</taxon>
    </lineage>
</organism>
<reference evidence="1 2" key="1">
    <citation type="journal article" date="2013" name="PLoS ONE">
        <title>Cultivation and Complete Genome Sequencing of Gloeobacter kilaueensis sp. nov., from a Lava Cave in Kilauea Caldera, Hawai'i.</title>
        <authorList>
            <person name="Saw J.H."/>
            <person name="Schatz M."/>
            <person name="Brown M.V."/>
            <person name="Kunkel D.D."/>
            <person name="Foster J.S."/>
            <person name="Shick H."/>
            <person name="Christensen S."/>
            <person name="Hou S."/>
            <person name="Wan X."/>
            <person name="Donachie S.P."/>
        </authorList>
    </citation>
    <scope>NUCLEOTIDE SEQUENCE [LARGE SCALE GENOMIC DNA]</scope>
    <source>
        <strain evidence="2">JS</strain>
    </source>
</reference>